<evidence type="ECO:0000256" key="1">
    <source>
        <dbReference type="SAM" id="MobiDB-lite"/>
    </source>
</evidence>
<evidence type="ECO:0000313" key="3">
    <source>
        <dbReference type="Proteomes" id="UP000616885"/>
    </source>
</evidence>
<protein>
    <submittedName>
        <fullName evidence="2">Uncharacterized protein</fullName>
    </submittedName>
</protein>
<sequence>MEVPFAYYVFNPRGSDYVVLNPYHPTLSRQVPPTHTLQEPPTLSRRDSPTHTRQDPPTRSRRDSPAHARPDPSTPPPPYGIETSLKNSSLSESQEIEILRTVNTVMGRVDDRLASTVGGLGNILALSSAIRHICVEAAIAITKEGSSISQPQGEGDEVILRTRHRTVEAITTTANIALVEKQTEAAMITATAIIEVSNSTLSNMEQHRSADGYTSAENITALSYMRRIASAVASAASETSLEIVQRRP</sequence>
<accession>A0A8H7KBD7</accession>
<feature type="region of interest" description="Disordered" evidence="1">
    <location>
        <begin position="25"/>
        <end position="92"/>
    </location>
</feature>
<evidence type="ECO:0000313" key="2">
    <source>
        <dbReference type="EMBL" id="KAF9748944.1"/>
    </source>
</evidence>
<feature type="compositionally biased region" description="Basic and acidic residues" evidence="1">
    <location>
        <begin position="44"/>
        <end position="70"/>
    </location>
</feature>
<proteinExistence type="predicted"/>
<dbReference type="Proteomes" id="UP000616885">
    <property type="component" value="Unassembled WGS sequence"/>
</dbReference>
<gene>
    <name evidence="2" type="ORF">IM811_016739</name>
</gene>
<dbReference type="EMBL" id="JADCTT010000008">
    <property type="protein sequence ID" value="KAF9748944.1"/>
    <property type="molecule type" value="Genomic_DNA"/>
</dbReference>
<organism evidence="2 3">
    <name type="scientific">Bionectria ochroleuca</name>
    <name type="common">Gliocladium roseum</name>
    <dbReference type="NCBI Taxonomy" id="29856"/>
    <lineage>
        <taxon>Eukaryota</taxon>
        <taxon>Fungi</taxon>
        <taxon>Dikarya</taxon>
        <taxon>Ascomycota</taxon>
        <taxon>Pezizomycotina</taxon>
        <taxon>Sordariomycetes</taxon>
        <taxon>Hypocreomycetidae</taxon>
        <taxon>Hypocreales</taxon>
        <taxon>Bionectriaceae</taxon>
        <taxon>Clonostachys</taxon>
    </lineage>
</organism>
<feature type="compositionally biased region" description="Polar residues" evidence="1">
    <location>
        <begin position="27"/>
        <end position="41"/>
    </location>
</feature>
<comment type="caution">
    <text evidence="2">The sequence shown here is derived from an EMBL/GenBank/DDBJ whole genome shotgun (WGS) entry which is preliminary data.</text>
</comment>
<reference evidence="2" key="1">
    <citation type="submission" date="2020-10" db="EMBL/GenBank/DDBJ databases">
        <title>High-Quality Genome Resource of Clonostachys rosea strain S41 by Oxford Nanopore Long-Read Sequencing.</title>
        <authorList>
            <person name="Wang H."/>
        </authorList>
    </citation>
    <scope>NUCLEOTIDE SEQUENCE</scope>
    <source>
        <strain evidence="2">S41</strain>
    </source>
</reference>
<name>A0A8H7KBD7_BIOOC</name>
<dbReference type="AlphaFoldDB" id="A0A8H7KBD7"/>